<dbReference type="Proteomes" id="UP000789508">
    <property type="component" value="Unassembled WGS sequence"/>
</dbReference>
<dbReference type="OrthoDB" id="2150628at2759"/>
<protein>
    <submittedName>
        <fullName evidence="1">3476_t:CDS:1</fullName>
    </submittedName>
</protein>
<gene>
    <name evidence="1" type="ORF">ALEPTO_LOCUS9183</name>
</gene>
<evidence type="ECO:0000313" key="2">
    <source>
        <dbReference type="Proteomes" id="UP000789508"/>
    </source>
</evidence>
<organism evidence="1 2">
    <name type="scientific">Ambispora leptoticha</name>
    <dbReference type="NCBI Taxonomy" id="144679"/>
    <lineage>
        <taxon>Eukaryota</taxon>
        <taxon>Fungi</taxon>
        <taxon>Fungi incertae sedis</taxon>
        <taxon>Mucoromycota</taxon>
        <taxon>Glomeromycotina</taxon>
        <taxon>Glomeromycetes</taxon>
        <taxon>Archaeosporales</taxon>
        <taxon>Ambisporaceae</taxon>
        <taxon>Ambispora</taxon>
    </lineage>
</organism>
<accession>A0A9N9D549</accession>
<keyword evidence="2" id="KW-1185">Reference proteome</keyword>
<name>A0A9N9D549_9GLOM</name>
<sequence length="105" mass="12493">MEESLKIVNFQFTDQNMRGLYLRELRYSVKSDPRSSFMEAIVKSDGQRFILEYDLIKIIGSDPVDSLLDYDFHRRPTDRFANDIINPTDEIILSAVKYERWRNLI</sequence>
<evidence type="ECO:0000313" key="1">
    <source>
        <dbReference type="EMBL" id="CAG8626477.1"/>
    </source>
</evidence>
<comment type="caution">
    <text evidence="1">The sequence shown here is derived from an EMBL/GenBank/DDBJ whole genome shotgun (WGS) entry which is preliminary data.</text>
</comment>
<dbReference type="AlphaFoldDB" id="A0A9N9D549"/>
<proteinExistence type="predicted"/>
<reference evidence="1" key="1">
    <citation type="submission" date="2021-06" db="EMBL/GenBank/DDBJ databases">
        <authorList>
            <person name="Kallberg Y."/>
            <person name="Tangrot J."/>
            <person name="Rosling A."/>
        </authorList>
    </citation>
    <scope>NUCLEOTIDE SEQUENCE</scope>
    <source>
        <strain evidence="1">FL130A</strain>
    </source>
</reference>
<dbReference type="EMBL" id="CAJVPS010006542">
    <property type="protein sequence ID" value="CAG8626477.1"/>
    <property type="molecule type" value="Genomic_DNA"/>
</dbReference>